<dbReference type="RefSeq" id="WP_076930869.1">
    <property type="nucleotide sequence ID" value="NZ_LT605205.1"/>
</dbReference>
<dbReference type="SUPFAM" id="SSF74653">
    <property type="entry name" value="TolA/TonB C-terminal domain"/>
    <property type="match status" value="1"/>
</dbReference>
<keyword evidence="3 6" id="KW-1133">Transmembrane helix</keyword>
<gene>
    <name evidence="8" type="ORF">PSM36_2153</name>
</gene>
<dbReference type="GO" id="GO:0055085">
    <property type="term" value="P:transmembrane transport"/>
    <property type="evidence" value="ECO:0007669"/>
    <property type="project" value="InterPro"/>
</dbReference>
<sequence>MITREKIGGIIGTAIFMILLFLILLFSVFTLSFPPEELEGIPVMFGTTEDAFGIVEPPITEITPAPSPEIPPYSPAEPLITQTTEPTIDVEAQREEERRRAQLEAERRAREEAERRRKEEEARKREINRQMSGLFGESSESRGNTEGEGTQGVSTGNATQGSPSGNGGIGSYDLGGRSLGSGGLIQPRYTVNDYGTVVVNITVDPAGNVIHTEIGRGTNTPSATLREEALRAARSTKFNAINSANNQQGTITYRFNLN</sequence>
<dbReference type="InterPro" id="IPR006260">
    <property type="entry name" value="TonB/TolA_C"/>
</dbReference>
<evidence type="ECO:0000256" key="6">
    <source>
        <dbReference type="SAM" id="Phobius"/>
    </source>
</evidence>
<dbReference type="STRING" id="1642647.PSM36_2153"/>
<protein>
    <recommendedName>
        <fullName evidence="7">TonB C-terminal domain-containing protein</fullName>
    </recommendedName>
</protein>
<evidence type="ECO:0000256" key="3">
    <source>
        <dbReference type="ARBA" id="ARBA00022989"/>
    </source>
</evidence>
<evidence type="ECO:0000256" key="5">
    <source>
        <dbReference type="SAM" id="MobiDB-lite"/>
    </source>
</evidence>
<evidence type="ECO:0000256" key="2">
    <source>
        <dbReference type="ARBA" id="ARBA00022692"/>
    </source>
</evidence>
<dbReference type="Gene3D" id="3.30.1150.10">
    <property type="match status" value="1"/>
</dbReference>
<reference evidence="8 9" key="1">
    <citation type="submission" date="2016-08" db="EMBL/GenBank/DDBJ databases">
        <authorList>
            <person name="Seilhamer J.J."/>
        </authorList>
    </citation>
    <scope>NUCLEOTIDE SEQUENCE [LARGE SCALE GENOMIC DNA]</scope>
    <source>
        <strain evidence="8">M3/6</strain>
    </source>
</reference>
<dbReference type="NCBIfam" id="TIGR01352">
    <property type="entry name" value="tonB_Cterm"/>
    <property type="match status" value="1"/>
</dbReference>
<dbReference type="EMBL" id="LT605205">
    <property type="protein sequence ID" value="SCD20958.1"/>
    <property type="molecule type" value="Genomic_DNA"/>
</dbReference>
<comment type="subcellular location">
    <subcellularLocation>
        <location evidence="1">Membrane</location>
        <topology evidence="1">Single-pass membrane protein</topology>
    </subcellularLocation>
</comment>
<organism evidence="8 9">
    <name type="scientific">Proteiniphilum saccharofermentans</name>
    <dbReference type="NCBI Taxonomy" id="1642647"/>
    <lineage>
        <taxon>Bacteria</taxon>
        <taxon>Pseudomonadati</taxon>
        <taxon>Bacteroidota</taxon>
        <taxon>Bacteroidia</taxon>
        <taxon>Bacteroidales</taxon>
        <taxon>Dysgonomonadaceae</taxon>
        <taxon>Proteiniphilum</taxon>
    </lineage>
</organism>
<evidence type="ECO:0000313" key="8">
    <source>
        <dbReference type="EMBL" id="SCD20958.1"/>
    </source>
</evidence>
<feature type="domain" description="TonB C-terminal" evidence="7">
    <location>
        <begin position="194"/>
        <end position="257"/>
    </location>
</feature>
<keyword evidence="2 6" id="KW-0812">Transmembrane</keyword>
<dbReference type="InterPro" id="IPR037682">
    <property type="entry name" value="TonB_C"/>
</dbReference>
<feature type="compositionally biased region" description="Basic and acidic residues" evidence="5">
    <location>
        <begin position="91"/>
        <end position="128"/>
    </location>
</feature>
<dbReference type="Proteomes" id="UP000187464">
    <property type="component" value="Chromosome I"/>
</dbReference>
<evidence type="ECO:0000313" key="9">
    <source>
        <dbReference type="Proteomes" id="UP000187464"/>
    </source>
</evidence>
<keyword evidence="9" id="KW-1185">Reference proteome</keyword>
<dbReference type="KEGG" id="psac:PSM36_2153"/>
<feature type="transmembrane region" description="Helical" evidence="6">
    <location>
        <begin position="7"/>
        <end position="29"/>
    </location>
</feature>
<evidence type="ECO:0000259" key="7">
    <source>
        <dbReference type="Pfam" id="PF03544"/>
    </source>
</evidence>
<dbReference type="Pfam" id="PF03544">
    <property type="entry name" value="TonB_C"/>
    <property type="match status" value="1"/>
</dbReference>
<feature type="region of interest" description="Disordered" evidence="5">
    <location>
        <begin position="78"/>
        <end position="173"/>
    </location>
</feature>
<dbReference type="AlphaFoldDB" id="A0A1R3T6N9"/>
<evidence type="ECO:0000256" key="1">
    <source>
        <dbReference type="ARBA" id="ARBA00004167"/>
    </source>
</evidence>
<dbReference type="GO" id="GO:0016020">
    <property type="term" value="C:membrane"/>
    <property type="evidence" value="ECO:0007669"/>
    <property type="project" value="UniProtKB-SubCell"/>
</dbReference>
<evidence type="ECO:0000256" key="4">
    <source>
        <dbReference type="ARBA" id="ARBA00023136"/>
    </source>
</evidence>
<accession>A0A1R3T6N9</accession>
<proteinExistence type="predicted"/>
<feature type="compositionally biased region" description="Polar residues" evidence="5">
    <location>
        <begin position="146"/>
        <end position="163"/>
    </location>
</feature>
<name>A0A1R3T6N9_9BACT</name>
<keyword evidence="4 6" id="KW-0472">Membrane</keyword>